<dbReference type="Proteomes" id="UP000011777">
    <property type="component" value="Unassembled WGS sequence"/>
</dbReference>
<proteinExistence type="predicted"/>
<feature type="region of interest" description="Disordered" evidence="1">
    <location>
        <begin position="176"/>
        <end position="246"/>
    </location>
</feature>
<protein>
    <submittedName>
        <fullName evidence="2">Uncharacterized protein</fullName>
    </submittedName>
</protein>
<feature type="compositionally biased region" description="Acidic residues" evidence="1">
    <location>
        <begin position="9"/>
        <end position="31"/>
    </location>
</feature>
<sequence>PTEEPVPTEGEEPVPTEGEEPVPTEGEEPSEGPEPAVPTTEPSSPVQENEPFTINALLNDERIWFYILGNNIGVTTDKDSVTPFTVVEGFIFAGESQLLFVEEDGLLTVVDNVADATPGWQIIDGVLSFDYPEGINARDVAAAVFSACEGEDGELVVYIGEASGCQLMSDVEIEAADEEEPADEQTDEPTGEEPTGEEPTGEEPTGEEPTGEEPTEVPTGEEPTEEATEGPEPTGEEPSESEGGVLTETVTHEVVITETHCDENSSCTQVVKTVDGFITTVTDEVIVTITSCEEETICQTTEETQKTVYTTFCPLETKGDQVTVTITSCSGDNACTEIPTVIDNTEGNTLTTDYIVSESEYYETEEDTTITVTQILYVTVGLETTTPVPTELVNAGNVIGSSSGFIAGAIAVLLPLFM</sequence>
<dbReference type="AlphaFoldDB" id="M3J821"/>
<comment type="caution">
    <text evidence="2">The sequence shown here is derived from an EMBL/GenBank/DDBJ whole genome shotgun (WGS) entry which is preliminary data.</text>
</comment>
<name>M3J821_CANMX</name>
<feature type="region of interest" description="Disordered" evidence="1">
    <location>
        <begin position="1"/>
        <end position="49"/>
    </location>
</feature>
<dbReference type="eggNOG" id="ENOG502T6HQ">
    <property type="taxonomic scope" value="Eukaryota"/>
</dbReference>
<accession>M3J821</accession>
<feature type="compositionally biased region" description="Polar residues" evidence="1">
    <location>
        <begin position="40"/>
        <end position="49"/>
    </location>
</feature>
<keyword evidence="3" id="KW-1185">Reference proteome</keyword>
<dbReference type="EMBL" id="AOGT01001183">
    <property type="protein sequence ID" value="EMG48233.1"/>
    <property type="molecule type" value="Genomic_DNA"/>
</dbReference>
<evidence type="ECO:0000256" key="1">
    <source>
        <dbReference type="SAM" id="MobiDB-lite"/>
    </source>
</evidence>
<evidence type="ECO:0000313" key="2">
    <source>
        <dbReference type="EMBL" id="EMG48233.1"/>
    </source>
</evidence>
<dbReference type="OrthoDB" id="4026272at2759"/>
<feature type="compositionally biased region" description="Acidic residues" evidence="1">
    <location>
        <begin position="222"/>
        <end position="240"/>
    </location>
</feature>
<feature type="compositionally biased region" description="Acidic residues" evidence="1">
    <location>
        <begin position="176"/>
        <end position="215"/>
    </location>
</feature>
<organism evidence="2 3">
    <name type="scientific">Candida maltosa (strain Xu316)</name>
    <name type="common">Yeast</name>
    <dbReference type="NCBI Taxonomy" id="1245528"/>
    <lineage>
        <taxon>Eukaryota</taxon>
        <taxon>Fungi</taxon>
        <taxon>Dikarya</taxon>
        <taxon>Ascomycota</taxon>
        <taxon>Saccharomycotina</taxon>
        <taxon>Pichiomycetes</taxon>
        <taxon>Debaryomycetaceae</taxon>
        <taxon>Candida/Lodderomyces clade</taxon>
        <taxon>Candida</taxon>
    </lineage>
</organism>
<gene>
    <name evidence="2" type="ORF">G210_1216</name>
</gene>
<reference evidence="2 3" key="1">
    <citation type="submission" date="2013-02" db="EMBL/GenBank/DDBJ databases">
        <title>Genome sequence of Candida maltosa Xu316, a potential industrial strain for xylitol and ethanol production.</title>
        <authorList>
            <person name="Yu J."/>
            <person name="Wang Q."/>
            <person name="Geng X."/>
            <person name="Bao W."/>
            <person name="He P."/>
            <person name="Cai J."/>
        </authorList>
    </citation>
    <scope>NUCLEOTIDE SEQUENCE [LARGE SCALE GENOMIC DNA]</scope>
    <source>
        <strain evidence="3">Xu316</strain>
    </source>
</reference>
<dbReference type="STRING" id="1245528.M3J821"/>
<dbReference type="HOGENOM" id="CLU_658166_0_0_1"/>
<feature type="non-terminal residue" evidence="2">
    <location>
        <position position="1"/>
    </location>
</feature>
<evidence type="ECO:0000313" key="3">
    <source>
        <dbReference type="Proteomes" id="UP000011777"/>
    </source>
</evidence>